<evidence type="ECO:0000313" key="3">
    <source>
        <dbReference type="Proteomes" id="UP000037660"/>
    </source>
</evidence>
<evidence type="ECO:0000313" key="2">
    <source>
        <dbReference type="EMBL" id="GAP34970.1"/>
    </source>
</evidence>
<reference evidence="3" key="1">
    <citation type="submission" date="2015-07" db="EMBL/GenBank/DDBJ databases">
        <title>Discovery of a poly(ethylene terephthalate assimilation.</title>
        <authorList>
            <person name="Yoshida S."/>
            <person name="Hiraga K."/>
            <person name="Takehana T."/>
            <person name="Taniguchi I."/>
            <person name="Yamaji H."/>
            <person name="Maeda Y."/>
            <person name="Toyohara K."/>
            <person name="Miyamoto K."/>
            <person name="Kimura Y."/>
            <person name="Oda K."/>
        </authorList>
    </citation>
    <scope>NUCLEOTIDE SEQUENCE [LARGE SCALE GENOMIC DNA]</scope>
    <source>
        <strain evidence="3">NBRC 110686 / TISTR 2288 / 201-F6</strain>
    </source>
</reference>
<dbReference type="STRING" id="1547922.ISF6_0520"/>
<name>A0A0K8NYG8_PISS1</name>
<evidence type="ECO:0000256" key="1">
    <source>
        <dbReference type="SAM" id="MobiDB-lite"/>
    </source>
</evidence>
<accession>A0A0K8NYG8</accession>
<reference evidence="2 3" key="2">
    <citation type="journal article" date="2016" name="Science">
        <title>A bacterium that degrades and assimilates poly(ethylene terephthalate).</title>
        <authorList>
            <person name="Yoshida S."/>
            <person name="Hiraga K."/>
            <person name="Takehana T."/>
            <person name="Taniguchi I."/>
            <person name="Yamaji H."/>
            <person name="Maeda Y."/>
            <person name="Toyohara K."/>
            <person name="Miyamoto K."/>
            <person name="Kimura Y."/>
            <person name="Oda K."/>
        </authorList>
    </citation>
    <scope>NUCLEOTIDE SEQUENCE [LARGE SCALE GENOMIC DNA]</scope>
    <source>
        <strain evidence="3">NBRC 110686 / TISTR 2288 / 201-F6</strain>
    </source>
</reference>
<gene>
    <name evidence="2" type="ORF">ISF6_0520</name>
</gene>
<dbReference type="AlphaFoldDB" id="A0A0K8NYG8"/>
<protein>
    <submittedName>
        <fullName evidence="2">Uncharacterized protein</fullName>
    </submittedName>
</protein>
<sequence>MVAPASCLDKCRRPAENPPPGALARTCIDKYILPPRAAAGRGAPGPAPPRRPRPKVPP</sequence>
<feature type="region of interest" description="Disordered" evidence="1">
    <location>
        <begin position="35"/>
        <end position="58"/>
    </location>
</feature>
<keyword evidence="3" id="KW-1185">Reference proteome</keyword>
<organism evidence="2 3">
    <name type="scientific">Piscinibacter sakaiensis</name>
    <name type="common">Ideonella sakaiensis</name>
    <dbReference type="NCBI Taxonomy" id="1547922"/>
    <lineage>
        <taxon>Bacteria</taxon>
        <taxon>Pseudomonadati</taxon>
        <taxon>Pseudomonadota</taxon>
        <taxon>Betaproteobacteria</taxon>
        <taxon>Burkholderiales</taxon>
        <taxon>Sphaerotilaceae</taxon>
        <taxon>Piscinibacter</taxon>
    </lineage>
</organism>
<proteinExistence type="predicted"/>
<dbReference type="EMBL" id="BBYR01000012">
    <property type="protein sequence ID" value="GAP34970.1"/>
    <property type="molecule type" value="Genomic_DNA"/>
</dbReference>
<comment type="caution">
    <text evidence="2">The sequence shown here is derived from an EMBL/GenBank/DDBJ whole genome shotgun (WGS) entry which is preliminary data.</text>
</comment>
<dbReference type="Proteomes" id="UP000037660">
    <property type="component" value="Unassembled WGS sequence"/>
</dbReference>